<organism evidence="2 3">
    <name type="scientific">Aureobasidium melanogenum</name>
    <name type="common">Aureobasidium pullulans var. melanogenum</name>
    <dbReference type="NCBI Taxonomy" id="46634"/>
    <lineage>
        <taxon>Eukaryota</taxon>
        <taxon>Fungi</taxon>
        <taxon>Dikarya</taxon>
        <taxon>Ascomycota</taxon>
        <taxon>Pezizomycotina</taxon>
        <taxon>Dothideomycetes</taxon>
        <taxon>Dothideomycetidae</taxon>
        <taxon>Dothideales</taxon>
        <taxon>Saccotheciaceae</taxon>
        <taxon>Aureobasidium</taxon>
    </lineage>
</organism>
<evidence type="ECO:0000256" key="1">
    <source>
        <dbReference type="SAM" id="MobiDB-lite"/>
    </source>
</evidence>
<sequence>MLTELRRNFAEGSATALHDKPLPGIPAPGSIEGLPPSYQQATEKPPTYARTITEEEPASYDNVITAIAAFQPDDLVAAWHTFRASQLSLLTPLISELETLNRQVSKTKRRLHRAEDVGFCEEVIVRLAREQNTLNESLQQGQRYLDATLILKYGLDRYQALAKEATKLGDYNQARLHIKAASEHADKLLEMKIELSRPEQQPRRLAGQTRQQLHLLEKIVQTLEARTTSRIWALVQVATRSNYEARC</sequence>
<dbReference type="OrthoDB" id="3895268at2759"/>
<reference evidence="2" key="2">
    <citation type="submission" date="2021-08" db="EMBL/GenBank/DDBJ databases">
        <authorList>
            <person name="Gostincar C."/>
            <person name="Sun X."/>
            <person name="Song Z."/>
            <person name="Gunde-Cimerman N."/>
        </authorList>
    </citation>
    <scope>NUCLEOTIDE SEQUENCE</scope>
    <source>
        <strain evidence="2">EXF-9911</strain>
    </source>
</reference>
<dbReference type="EMBL" id="JAHFXF010000067">
    <property type="protein sequence ID" value="KAG9697823.1"/>
    <property type="molecule type" value="Genomic_DNA"/>
</dbReference>
<protein>
    <submittedName>
        <fullName evidence="2">Uncharacterized protein</fullName>
    </submittedName>
</protein>
<evidence type="ECO:0000313" key="3">
    <source>
        <dbReference type="Proteomes" id="UP000779574"/>
    </source>
</evidence>
<feature type="non-terminal residue" evidence="2">
    <location>
        <position position="247"/>
    </location>
</feature>
<proteinExistence type="predicted"/>
<reference evidence="2" key="1">
    <citation type="journal article" date="2021" name="J Fungi (Basel)">
        <title>Virulence traits and population genomics of the black yeast Aureobasidium melanogenum.</title>
        <authorList>
            <person name="Cernosa A."/>
            <person name="Sun X."/>
            <person name="Gostincar C."/>
            <person name="Fang C."/>
            <person name="Gunde-Cimerman N."/>
            <person name="Song Z."/>
        </authorList>
    </citation>
    <scope>NUCLEOTIDE SEQUENCE</scope>
    <source>
        <strain evidence="2">EXF-9911</strain>
    </source>
</reference>
<gene>
    <name evidence="2" type="ORF">KCU76_g2705</name>
</gene>
<evidence type="ECO:0000313" key="2">
    <source>
        <dbReference type="EMBL" id="KAG9697823.1"/>
    </source>
</evidence>
<dbReference type="AlphaFoldDB" id="A0A9P8ETJ1"/>
<feature type="region of interest" description="Disordered" evidence="1">
    <location>
        <begin position="13"/>
        <end position="46"/>
    </location>
</feature>
<accession>A0A9P8ETJ1</accession>
<dbReference type="Proteomes" id="UP000779574">
    <property type="component" value="Unassembled WGS sequence"/>
</dbReference>
<comment type="caution">
    <text evidence="2">The sequence shown here is derived from an EMBL/GenBank/DDBJ whole genome shotgun (WGS) entry which is preliminary data.</text>
</comment>
<name>A0A9P8ETJ1_AURME</name>